<dbReference type="InterPro" id="IPR027417">
    <property type="entry name" value="P-loop_NTPase"/>
</dbReference>
<dbReference type="SUPFAM" id="SSF52540">
    <property type="entry name" value="P-loop containing nucleoside triphosphate hydrolases"/>
    <property type="match status" value="1"/>
</dbReference>
<dbReference type="InterPro" id="IPR003136">
    <property type="entry name" value="Cytidylate_kin"/>
</dbReference>
<dbReference type="GO" id="GO:0006220">
    <property type="term" value="P:pyrimidine nucleotide metabolic process"/>
    <property type="evidence" value="ECO:0007669"/>
    <property type="project" value="UniProtKB-UniRule"/>
</dbReference>
<dbReference type="GO" id="GO:0005524">
    <property type="term" value="F:ATP binding"/>
    <property type="evidence" value="ECO:0007669"/>
    <property type="project" value="UniProtKB-UniRule"/>
</dbReference>
<dbReference type="GO" id="GO:0036430">
    <property type="term" value="F:CMP kinase activity"/>
    <property type="evidence" value="ECO:0007669"/>
    <property type="project" value="RHEA"/>
</dbReference>
<dbReference type="InterPro" id="IPR011994">
    <property type="entry name" value="Cytidylate_kinase_dom"/>
</dbReference>
<dbReference type="EMBL" id="VENP01000002">
    <property type="protein sequence ID" value="TNU76983.1"/>
    <property type="molecule type" value="Genomic_DNA"/>
</dbReference>
<evidence type="ECO:0000313" key="10">
    <source>
        <dbReference type="EMBL" id="TNU76983.1"/>
    </source>
</evidence>
<comment type="catalytic activity">
    <reaction evidence="7 8">
        <text>CMP + ATP = CDP + ADP</text>
        <dbReference type="Rhea" id="RHEA:11600"/>
        <dbReference type="ChEBI" id="CHEBI:30616"/>
        <dbReference type="ChEBI" id="CHEBI:58069"/>
        <dbReference type="ChEBI" id="CHEBI:60377"/>
        <dbReference type="ChEBI" id="CHEBI:456216"/>
        <dbReference type="EC" id="2.7.4.25"/>
    </reaction>
</comment>
<keyword evidence="2 8" id="KW-0808">Transferase</keyword>
<evidence type="ECO:0000259" key="9">
    <source>
        <dbReference type="Pfam" id="PF02224"/>
    </source>
</evidence>
<gene>
    <name evidence="8 10" type="primary">cmk</name>
    <name evidence="10" type="ORF">FH969_01120</name>
</gene>
<dbReference type="CDD" id="cd02020">
    <property type="entry name" value="CMPK"/>
    <property type="match status" value="1"/>
</dbReference>
<dbReference type="Pfam" id="PF02224">
    <property type="entry name" value="Cytidylate_kin"/>
    <property type="match status" value="1"/>
</dbReference>
<name>A0A5C5BHC7_9MICO</name>
<comment type="similarity">
    <text evidence="1 8">Belongs to the cytidylate kinase family. Type 1 subfamily.</text>
</comment>
<dbReference type="HAMAP" id="MF_00238">
    <property type="entry name" value="Cytidyl_kinase_type1"/>
    <property type="match status" value="1"/>
</dbReference>
<evidence type="ECO:0000256" key="7">
    <source>
        <dbReference type="ARBA" id="ARBA00048478"/>
    </source>
</evidence>
<dbReference type="Gene3D" id="3.40.50.300">
    <property type="entry name" value="P-loop containing nucleotide triphosphate hydrolases"/>
    <property type="match status" value="1"/>
</dbReference>
<sequence length="233" mass="24782">MTGVVIALDGPSGSGKSTVGRHLARVHRLGCLDTGAQFRAVAWYCDAHGIDLADGDGVAVAARDLPLEQSLDPDDQRVVVGGVDVTDAIREPRISTVVSQVATNLEVRAELRRRQRSTIAAEVAGGWSDGRGILVEGRDITTVIAPDADVRMLLVARAEERLARRALEVHGSVDADAIEATRDQILRRDADDATVSTFHEAADGVVTLDSSTLTLEETLAAAERIVTDVLSRS</sequence>
<comment type="caution">
    <text evidence="10">The sequence shown here is derived from an EMBL/GenBank/DDBJ whole genome shotgun (WGS) entry which is preliminary data.</text>
</comment>
<proteinExistence type="inferred from homology"/>
<keyword evidence="8" id="KW-0963">Cytoplasm</keyword>
<evidence type="ECO:0000256" key="3">
    <source>
        <dbReference type="ARBA" id="ARBA00022741"/>
    </source>
</evidence>
<evidence type="ECO:0000256" key="8">
    <source>
        <dbReference type="HAMAP-Rule" id="MF_00238"/>
    </source>
</evidence>
<dbReference type="RefSeq" id="WP_139985549.1">
    <property type="nucleotide sequence ID" value="NZ_DAMDJA010000047.1"/>
</dbReference>
<dbReference type="GO" id="GO:0036431">
    <property type="term" value="F:dCMP kinase activity"/>
    <property type="evidence" value="ECO:0007669"/>
    <property type="project" value="InterPro"/>
</dbReference>
<comment type="subcellular location">
    <subcellularLocation>
        <location evidence="8">Cytoplasm</location>
    </subcellularLocation>
</comment>
<evidence type="ECO:0000256" key="4">
    <source>
        <dbReference type="ARBA" id="ARBA00022777"/>
    </source>
</evidence>
<dbReference type="EC" id="2.7.4.25" evidence="8"/>
<feature type="domain" description="Cytidylate kinase" evidence="9">
    <location>
        <begin position="6"/>
        <end position="221"/>
    </location>
</feature>
<protein>
    <recommendedName>
        <fullName evidence="8">Cytidylate kinase</fullName>
        <shortName evidence="8">CK</shortName>
        <ecNumber evidence="8">2.7.4.25</ecNumber>
    </recommendedName>
    <alternativeName>
        <fullName evidence="8">Cytidine monophosphate kinase</fullName>
        <shortName evidence="8">CMP kinase</shortName>
    </alternativeName>
</protein>
<keyword evidence="5 8" id="KW-0067">ATP-binding</keyword>
<keyword evidence="3 8" id="KW-0547">Nucleotide-binding</keyword>
<dbReference type="OrthoDB" id="9807434at2"/>
<comment type="catalytic activity">
    <reaction evidence="6 8">
        <text>dCMP + ATP = dCDP + ADP</text>
        <dbReference type="Rhea" id="RHEA:25094"/>
        <dbReference type="ChEBI" id="CHEBI:30616"/>
        <dbReference type="ChEBI" id="CHEBI:57566"/>
        <dbReference type="ChEBI" id="CHEBI:58593"/>
        <dbReference type="ChEBI" id="CHEBI:456216"/>
        <dbReference type="EC" id="2.7.4.25"/>
    </reaction>
</comment>
<evidence type="ECO:0000313" key="11">
    <source>
        <dbReference type="Proteomes" id="UP000313849"/>
    </source>
</evidence>
<dbReference type="NCBIfam" id="TIGR00017">
    <property type="entry name" value="cmk"/>
    <property type="match status" value="1"/>
</dbReference>
<reference evidence="10 11" key="1">
    <citation type="submission" date="2019-06" db="EMBL/GenBank/DDBJ databases">
        <title>Draft genome sequence of Miniimonas arenae KCTC 19750T isolated from sea sand.</title>
        <authorList>
            <person name="Park S.-J."/>
        </authorList>
    </citation>
    <scope>NUCLEOTIDE SEQUENCE [LARGE SCALE GENOMIC DNA]</scope>
    <source>
        <strain evidence="10 11">KCTC 19750</strain>
    </source>
</reference>
<keyword evidence="11" id="KW-1185">Reference proteome</keyword>
<dbReference type="Proteomes" id="UP000313849">
    <property type="component" value="Unassembled WGS sequence"/>
</dbReference>
<dbReference type="AlphaFoldDB" id="A0A5C5BHC7"/>
<evidence type="ECO:0000256" key="6">
    <source>
        <dbReference type="ARBA" id="ARBA00047615"/>
    </source>
</evidence>
<organism evidence="10 11">
    <name type="scientific">Miniimonas arenae</name>
    <dbReference type="NCBI Taxonomy" id="676201"/>
    <lineage>
        <taxon>Bacteria</taxon>
        <taxon>Bacillati</taxon>
        <taxon>Actinomycetota</taxon>
        <taxon>Actinomycetes</taxon>
        <taxon>Micrococcales</taxon>
        <taxon>Beutenbergiaceae</taxon>
        <taxon>Miniimonas</taxon>
    </lineage>
</organism>
<accession>A0A5C5BHC7</accession>
<dbReference type="GO" id="GO:0005737">
    <property type="term" value="C:cytoplasm"/>
    <property type="evidence" value="ECO:0007669"/>
    <property type="project" value="UniProtKB-SubCell"/>
</dbReference>
<evidence type="ECO:0000256" key="5">
    <source>
        <dbReference type="ARBA" id="ARBA00022840"/>
    </source>
</evidence>
<feature type="binding site" evidence="8">
    <location>
        <begin position="10"/>
        <end position="18"/>
    </location>
    <ligand>
        <name>ATP</name>
        <dbReference type="ChEBI" id="CHEBI:30616"/>
    </ligand>
</feature>
<evidence type="ECO:0000256" key="1">
    <source>
        <dbReference type="ARBA" id="ARBA00009427"/>
    </source>
</evidence>
<keyword evidence="4 8" id="KW-0418">Kinase</keyword>
<evidence type="ECO:0000256" key="2">
    <source>
        <dbReference type="ARBA" id="ARBA00022679"/>
    </source>
</evidence>